<feature type="region of interest" description="Disordered" evidence="1">
    <location>
        <begin position="601"/>
        <end position="620"/>
    </location>
</feature>
<evidence type="ECO:0000313" key="3">
    <source>
        <dbReference type="Proteomes" id="UP000001072"/>
    </source>
</evidence>
<dbReference type="Proteomes" id="UP000001072">
    <property type="component" value="Unassembled WGS sequence"/>
</dbReference>
<feature type="region of interest" description="Disordered" evidence="1">
    <location>
        <begin position="216"/>
        <end position="253"/>
    </location>
</feature>
<feature type="region of interest" description="Disordered" evidence="1">
    <location>
        <begin position="90"/>
        <end position="151"/>
    </location>
</feature>
<dbReference type="KEGG" id="mlr:MELLADRAFT_105099"/>
<feature type="compositionally biased region" description="Polar residues" evidence="1">
    <location>
        <begin position="606"/>
        <end position="617"/>
    </location>
</feature>
<reference evidence="3" key="1">
    <citation type="journal article" date="2011" name="Proc. Natl. Acad. Sci. U.S.A.">
        <title>Obligate biotrophy features unraveled by the genomic analysis of rust fungi.</title>
        <authorList>
            <person name="Duplessis S."/>
            <person name="Cuomo C.A."/>
            <person name="Lin Y.-C."/>
            <person name="Aerts A."/>
            <person name="Tisserant E."/>
            <person name="Veneault-Fourrey C."/>
            <person name="Joly D.L."/>
            <person name="Hacquard S."/>
            <person name="Amselem J."/>
            <person name="Cantarel B.L."/>
            <person name="Chiu R."/>
            <person name="Coutinho P.M."/>
            <person name="Feau N."/>
            <person name="Field M."/>
            <person name="Frey P."/>
            <person name="Gelhaye E."/>
            <person name="Goldberg J."/>
            <person name="Grabherr M.G."/>
            <person name="Kodira C.D."/>
            <person name="Kohler A."/>
            <person name="Kuees U."/>
            <person name="Lindquist E.A."/>
            <person name="Lucas S.M."/>
            <person name="Mago R."/>
            <person name="Mauceli E."/>
            <person name="Morin E."/>
            <person name="Murat C."/>
            <person name="Pangilinan J.L."/>
            <person name="Park R."/>
            <person name="Pearson M."/>
            <person name="Quesneville H."/>
            <person name="Rouhier N."/>
            <person name="Sakthikumar S."/>
            <person name="Salamov A.A."/>
            <person name="Schmutz J."/>
            <person name="Selles B."/>
            <person name="Shapiro H."/>
            <person name="Tanguay P."/>
            <person name="Tuskan G.A."/>
            <person name="Henrissat B."/>
            <person name="Van de Peer Y."/>
            <person name="Rouze P."/>
            <person name="Ellis J.G."/>
            <person name="Dodds P.N."/>
            <person name="Schein J.E."/>
            <person name="Zhong S."/>
            <person name="Hamelin R.C."/>
            <person name="Grigoriev I.V."/>
            <person name="Szabo L.J."/>
            <person name="Martin F."/>
        </authorList>
    </citation>
    <scope>NUCLEOTIDE SEQUENCE [LARGE SCALE GENOMIC DNA]</scope>
    <source>
        <strain evidence="3">98AG31 / pathotype 3-4-7</strain>
    </source>
</reference>
<organism evidence="3">
    <name type="scientific">Melampsora larici-populina (strain 98AG31 / pathotype 3-4-7)</name>
    <name type="common">Poplar leaf rust fungus</name>
    <dbReference type="NCBI Taxonomy" id="747676"/>
    <lineage>
        <taxon>Eukaryota</taxon>
        <taxon>Fungi</taxon>
        <taxon>Dikarya</taxon>
        <taxon>Basidiomycota</taxon>
        <taxon>Pucciniomycotina</taxon>
        <taxon>Pucciniomycetes</taxon>
        <taxon>Pucciniales</taxon>
        <taxon>Melampsoraceae</taxon>
        <taxon>Melampsora</taxon>
    </lineage>
</organism>
<dbReference type="GeneID" id="18922493"/>
<dbReference type="RefSeq" id="XP_007408567.1">
    <property type="nucleotide sequence ID" value="XM_007408505.1"/>
</dbReference>
<keyword evidence="3" id="KW-1185">Reference proteome</keyword>
<evidence type="ECO:0000313" key="2">
    <source>
        <dbReference type="EMBL" id="EGG08369.1"/>
    </source>
</evidence>
<accession>F4RH93</accession>
<name>F4RH93_MELLP</name>
<sequence>MVVATLVHERYVFITEGFLPQPAVRGLVGILSPKCSTPLCYHSALEDAWRIHCPTLPKNNSHNWRTWRCDQFNYERALIHAGVPRTIVSSPADWGPRISPSGVTLDPKPTTTATRQLSTTSNHSNQDHDLHPFSGQQPPLTPFDPPQLDSLVGPQRAKAVYPCQRPSRGLVVRKHRTTGNKGCPYQYCQACCLKYGLGPCSKHQPKRPLATLTANPREIPLPSTSTSAAPAPAQPTSVSTSEPPRPRGPRAHQWAQSAKTLGHRLGVEAVLTIQIDLCKQYGAVQREIANKYDENKVVTIHLWLDAIAEKVISAHFDHWPKARLEESSLLMQACTQTLGTSWNRSLLFWDNKIDAWHETMVSFPHRFPASKKNLVFRFHTVNPNSPGLPQSKSKQGPVFPTTAAAQNDPVEPPASASLPVETYGLNPPQVVSSFPTSLPPDSDDNIIFVKSSLPEPTSQADDAVASQREISKPPIFDPFHVVTKIPKNTRRSKCCHPAHPVSSVDGLGPSLEEKVARFFGACVNPPRVVQGVIFSPMKLKYWGVATDEVSPNRRGGPLALPVRALEEDPWGSPPQVIIQTLCMYVKPANLDSVKDIKSASDAMRRSGTTPVNPTQAQGEGGVAWHQTETNLVLKDNKGQPILSPLKAYGLSISDDFLVRNHTYHIHGPVGVDLVDGDAFIKHSIMTQSLVATIPPQPEDLSGKAKISAIGKVL</sequence>
<feature type="compositionally biased region" description="Polar residues" evidence="1">
    <location>
        <begin position="385"/>
        <end position="394"/>
    </location>
</feature>
<dbReference type="InParanoid" id="F4RH93"/>
<feature type="compositionally biased region" description="Low complexity" evidence="1">
    <location>
        <begin position="110"/>
        <end position="120"/>
    </location>
</feature>
<dbReference type="VEuPathDB" id="FungiDB:MELLADRAFT_105099"/>
<dbReference type="EMBL" id="GL883101">
    <property type="protein sequence ID" value="EGG08369.1"/>
    <property type="molecule type" value="Genomic_DNA"/>
</dbReference>
<proteinExistence type="predicted"/>
<dbReference type="AlphaFoldDB" id="F4RH93"/>
<gene>
    <name evidence="2" type="ORF">MELLADRAFT_105099</name>
</gene>
<feature type="region of interest" description="Disordered" evidence="1">
    <location>
        <begin position="385"/>
        <end position="419"/>
    </location>
</feature>
<dbReference type="HOGENOM" id="CLU_015424_0_0_1"/>
<evidence type="ECO:0000256" key="1">
    <source>
        <dbReference type="SAM" id="MobiDB-lite"/>
    </source>
</evidence>
<feature type="compositionally biased region" description="Low complexity" evidence="1">
    <location>
        <begin position="222"/>
        <end position="241"/>
    </location>
</feature>
<protein>
    <submittedName>
        <fullName evidence="2">Uncharacterized protein</fullName>
    </submittedName>
</protein>